<dbReference type="Proteomes" id="UP000504640">
    <property type="component" value="Unplaced"/>
</dbReference>
<evidence type="ECO:0000313" key="1">
    <source>
        <dbReference type="Proteomes" id="UP000504640"/>
    </source>
</evidence>
<dbReference type="Gene3D" id="1.10.472.10">
    <property type="entry name" value="Cyclin-like"/>
    <property type="match status" value="1"/>
</dbReference>
<dbReference type="RefSeq" id="XP_032129750.1">
    <property type="nucleotide sequence ID" value="XM_032273859.1"/>
</dbReference>
<dbReference type="PANTHER" id="PTHR14248">
    <property type="entry name" value="CYCLIN Y, ISOFORM A"/>
    <property type="match status" value="1"/>
</dbReference>
<organism evidence="1 2">
    <name type="scientific">Sapajus apella</name>
    <name type="common">Brown-capped capuchin</name>
    <name type="synonym">Cebus apella</name>
    <dbReference type="NCBI Taxonomy" id="9515"/>
    <lineage>
        <taxon>Eukaryota</taxon>
        <taxon>Metazoa</taxon>
        <taxon>Chordata</taxon>
        <taxon>Craniata</taxon>
        <taxon>Vertebrata</taxon>
        <taxon>Euteleostomi</taxon>
        <taxon>Mammalia</taxon>
        <taxon>Eutheria</taxon>
        <taxon>Euarchontoglires</taxon>
        <taxon>Primates</taxon>
        <taxon>Haplorrhini</taxon>
        <taxon>Platyrrhini</taxon>
        <taxon>Cebidae</taxon>
        <taxon>Cebinae</taxon>
        <taxon>Sapajus</taxon>
    </lineage>
</organism>
<accession>A0A6J3HI48</accession>
<dbReference type="GeneID" id="116548351"/>
<reference evidence="2" key="1">
    <citation type="submission" date="2025-08" db="UniProtKB">
        <authorList>
            <consortium name="RefSeq"/>
        </authorList>
    </citation>
    <scope>IDENTIFICATION</scope>
    <source>
        <tissue evidence="2">Blood</tissue>
    </source>
</reference>
<proteinExistence type="predicted"/>
<keyword evidence="1" id="KW-1185">Reference proteome</keyword>
<name>A0A6J3HI48_SAPAP</name>
<evidence type="ECO:0000313" key="2">
    <source>
        <dbReference type="RefSeq" id="XP_032129750.1"/>
    </source>
</evidence>
<protein>
    <submittedName>
        <fullName evidence="2">Cyclin-Y-like protein 2</fullName>
    </submittedName>
</protein>
<gene>
    <name evidence="2" type="primary">LOC116548351</name>
</gene>
<sequence>MIFKFMRTLFHAKGLNADLAIISLVYIKRLLKCADINICPSNWKRIIFGAVLLAIKVGSNVAVCNKDLCKLFEKMTVDHM</sequence>
<dbReference type="AlphaFoldDB" id="A0A6J3HI48"/>